<keyword evidence="3" id="KW-0596">Phosphopantetheine</keyword>
<dbReference type="GO" id="GO:0003824">
    <property type="term" value="F:catalytic activity"/>
    <property type="evidence" value="ECO:0007669"/>
    <property type="project" value="InterPro"/>
</dbReference>
<dbReference type="PROSITE" id="PS00012">
    <property type="entry name" value="PHOSPHOPANTETHEINE"/>
    <property type="match status" value="2"/>
</dbReference>
<dbReference type="CDD" id="cd12117">
    <property type="entry name" value="A_NRPS_Srf_like"/>
    <property type="match status" value="1"/>
</dbReference>
<dbReference type="InterPro" id="IPR036736">
    <property type="entry name" value="ACP-like_sf"/>
</dbReference>
<feature type="domain" description="Carrier" evidence="6">
    <location>
        <begin position="1096"/>
        <end position="1170"/>
    </location>
</feature>
<dbReference type="InterPro" id="IPR020845">
    <property type="entry name" value="AMP-binding_CS"/>
</dbReference>
<dbReference type="InterPro" id="IPR009081">
    <property type="entry name" value="PP-bd_ACP"/>
</dbReference>
<dbReference type="GO" id="GO:0031177">
    <property type="term" value="F:phosphopantetheine binding"/>
    <property type="evidence" value="ECO:0007669"/>
    <property type="project" value="InterPro"/>
</dbReference>
<dbReference type="SUPFAM" id="SSF56801">
    <property type="entry name" value="Acetyl-CoA synthetase-like"/>
    <property type="match status" value="2"/>
</dbReference>
<dbReference type="EMBL" id="QVFU01000013">
    <property type="protein sequence ID" value="RFS45804.1"/>
    <property type="molecule type" value="Genomic_DNA"/>
</dbReference>
<protein>
    <submittedName>
        <fullName evidence="7">Amino acid adenylation domain-containing protein</fullName>
    </submittedName>
</protein>
<dbReference type="InterPro" id="IPR010071">
    <property type="entry name" value="AA_adenyl_dom"/>
</dbReference>
<evidence type="ECO:0000256" key="2">
    <source>
        <dbReference type="ARBA" id="ARBA00006432"/>
    </source>
</evidence>
<dbReference type="PANTHER" id="PTHR45527:SF1">
    <property type="entry name" value="FATTY ACID SYNTHASE"/>
    <property type="match status" value="1"/>
</dbReference>
<keyword evidence="8" id="KW-1185">Reference proteome</keyword>
<dbReference type="InterPro" id="IPR000873">
    <property type="entry name" value="AMP-dep_synth/lig_dom"/>
</dbReference>
<dbReference type="Gene3D" id="1.10.1200.10">
    <property type="entry name" value="ACP-like"/>
    <property type="match status" value="2"/>
</dbReference>
<comment type="similarity">
    <text evidence="2">Belongs to the ATP-dependent AMP-binding enzyme family.</text>
</comment>
<dbReference type="InterPro" id="IPR006162">
    <property type="entry name" value="Ppantetheine_attach_site"/>
</dbReference>
<dbReference type="InterPro" id="IPR025110">
    <property type="entry name" value="AMP-bd_C"/>
</dbReference>
<feature type="compositionally biased region" description="Polar residues" evidence="5">
    <location>
        <begin position="48"/>
        <end position="60"/>
    </location>
</feature>
<dbReference type="InterPro" id="IPR023213">
    <property type="entry name" value="CAT-like_dom_sf"/>
</dbReference>
<dbReference type="FunFam" id="1.10.1200.10:FF:000005">
    <property type="entry name" value="Nonribosomal peptide synthetase 1"/>
    <property type="match status" value="2"/>
</dbReference>
<dbReference type="InterPro" id="IPR001242">
    <property type="entry name" value="Condensation_dom"/>
</dbReference>
<sequence>MGTPCTPCRSVAGWSARCVPRSRCATSSNNPPSPTWPGACAPRDPTPAGSTRSPPSSCRSADSAPPNAPHDSAPRPQQRRRTLVTTTDSAGSLGPTEDELIDHLLAQAGITDTVARPVIVATGVPTVLSPGQERLWFLDRWRPGLPLYNVPVAFALTGAVDPDALGAAVQLLVDRHESLRTAIDTEQGRPRLLRAEAGTPVSWRVDDLRAEGTGAEAAALDAARAAVAEPFDLSRAPLLRGGLIRHADDRWLLWLSIHHVACDGQSLEILLGELAEAYRALVAGVRPPARDRSLGYGDFAAWQRDQLTGDRVRDGVEWWRQQLDDLPPVLELPADRVRRPVQSYAGQTRHAELAPAVADAVRSLARQRSSTVFDVLFAGFALLLGRWSRRTDVVVATPVAGRPVPEVDDLVGFFVNTLTLRVDTSGAPTFADLVGRVRTASADAQDHQDVPFAALVEALAPERELAWSPLVQVQFVLQRQDPAGWRLGDGVTADPVGIDTGTAKFDLTLLVYDTGTGGMRVELEYATDLFDATTMDRFAAQWFTLVQRLVADADRSVAEVCGLPEQERATIEGWSGITRTFPVDAPLGDLVARHARQRPDHVAVLDGETRTTYAELLAAADAVAATLRRAGVGRGDMVGVCCRRSTDLVVGMLGALRAGAAYVPLDPNYPADRLDFIVRDSGLRVVVAQSDAIPSDLTLPEDVRTVAIEEAVRADTTDAPDLVAPAVDDPAYLIYTSGSTGLPKAVMVSHRSVLRLFAATEEQFHFGPQDVFSLFHSASFDVSVFEAWGALTHGATLAVVRYWESRDPEAFYELVERAGVTVLSQAPGAFRQFEAVDERRRTGLAVRVVIFAGEALDPDAVRRWWTRHPETGPEMVNMYGITETTVHTTYCLLTADLLAERHSPIGRQVADLSLHVLDEYGRPAPIGVPGELYVGGDGVAHGYWRRPELTAQRFVADPVIAGGRRYRSGDLATWRPDGTLEYLGRLDHQVKIRGFRIEPAEVEAALLAHPAVSACLVVAHGEPGTERRLVAYLVAEGDLTVPEVHEFLEPTLPSHMIPSVVTVLDAFPLTANGKIDRRRLPEPGVDRPALARPYVAPRNETEQALAEIWATVLELDQVSVEDNFFHLGGDSIRSVQVIGLARARGLDFSLQHLFQRTTIAALAGAVTTAQAPAAERQPFALISEADRERLPEDAVDAYPMAALQAGMIFHMEADEGRRLYQNVDSFHVRAPFDEALIRRAIGQIVDRHDILRTSFHLSEYSEMLQVVHREADLPIEVYDVRELDEREQDRRIVEVIEGLRDVPFDLARPPLWRFVFHWRSAESFEWTLVEHHAILDGWSLHSSITEILQRYMELMRDPSSSADPKPASTYREFVEAEREALASAQEREFWSARVRQANRLRLPRWPQGAEVEPLAQPEPAPDEQPLLEWELPPGHSDFYRWLETKIPDDLCAGLERVAAGVGVPLKSVLFAAHMRVLAHLTGSREVSTGMAFNGRLEVLDGTESRGLFLNSLPVTATVAGGTWADLIRAMLDEENELLPHRRFPMAEIQRLAGGESLYETHFVYNHFHVMRGLADRDVRIVDPKINSFTTMRVEPTNYPFVCGFLRDPGASGLLMGLDYHTTEFPPEQIRRVRGYYLAALRSIVADPDRSLAEADLTSPAERAQIDGWNRTARDQSPELTVDALVAGWAQSSPDAVAVVDGEVSLSYASLVARADALAARLAESGVGRGSLVGLCCRRSADLVVGMLGVLGAGGAYVPLDPDYPAQRLEFMLTDTDVRVVVGHRDLLDQLPLTGRETVDITDVTPLPTGRDTPTAPGTVAEDAATLIYTSGSTGRPKGAIVPHRGIIRLLRDTDLIRPEELRAVGQVSNASFDPLLFEVWGPLLNGGRVVVVPTDVALSPPRFVELLRREQVTAVAIVTALFNSTVNEIPDAFTTLKQVYIGGERINLGAIAAAVRAGGARMNNIYGPTEVTSISTCNPLSEVPASSGAIGAAITNTTTYVVDEWGRPVGVGIPGELWLGGPGVAWCYWNRPGLTADRFVPDAFSGVPGARLYRTGDVVAWRADGTLEFVGRADHQVKVRGFRVELGEVESVLVAHPTVASGVVLALRSGTGPVRLVGYAEPAAGASVDVAELREFMAERLPEYEVPSAFVVMGTLPLTPNGKIDRAALPEPDPERPEAAGAHVAPRDALEREVAAVWADILGVERVGIGDNFFALGGHSLQAVQVAFRIRTTFGVDLELRRILEAPYVEDLAKAINEALGEQDDLLAEALESVESMSDEDVRTLLANS</sequence>
<keyword evidence="4" id="KW-0597">Phosphoprotein</keyword>
<dbReference type="SUPFAM" id="SSF52777">
    <property type="entry name" value="CoA-dependent acyltransferases"/>
    <property type="match status" value="4"/>
</dbReference>
<comment type="caution">
    <text evidence="7">The sequence shown here is derived from an EMBL/GenBank/DDBJ whole genome shotgun (WGS) entry which is preliminary data.</text>
</comment>
<dbReference type="CDD" id="cd19531">
    <property type="entry name" value="LCL_NRPS-like"/>
    <property type="match status" value="1"/>
</dbReference>
<feature type="domain" description="Carrier" evidence="6">
    <location>
        <begin position="2185"/>
        <end position="2260"/>
    </location>
</feature>
<evidence type="ECO:0000259" key="6">
    <source>
        <dbReference type="PROSITE" id="PS50075"/>
    </source>
</evidence>
<evidence type="ECO:0000256" key="1">
    <source>
        <dbReference type="ARBA" id="ARBA00001957"/>
    </source>
</evidence>
<proteinExistence type="inferred from homology"/>
<evidence type="ECO:0000256" key="3">
    <source>
        <dbReference type="ARBA" id="ARBA00022450"/>
    </source>
</evidence>
<gene>
    <name evidence="7" type="ORF">D0Q02_14425</name>
</gene>
<feature type="region of interest" description="Disordered" evidence="5">
    <location>
        <begin position="21"/>
        <end position="96"/>
    </location>
</feature>
<dbReference type="Pfam" id="PF13193">
    <property type="entry name" value="AMP-binding_C"/>
    <property type="match status" value="2"/>
</dbReference>
<dbReference type="GO" id="GO:0008610">
    <property type="term" value="P:lipid biosynthetic process"/>
    <property type="evidence" value="ECO:0007669"/>
    <property type="project" value="UniProtKB-ARBA"/>
</dbReference>
<dbReference type="Gene3D" id="3.40.50.12780">
    <property type="entry name" value="N-terminal domain of ligase-like"/>
    <property type="match status" value="1"/>
</dbReference>
<dbReference type="FunFam" id="3.40.50.980:FF:000001">
    <property type="entry name" value="Non-ribosomal peptide synthetase"/>
    <property type="match status" value="2"/>
</dbReference>
<dbReference type="InterPro" id="IPR045851">
    <property type="entry name" value="AMP-bd_C_sf"/>
</dbReference>
<dbReference type="PROSITE" id="PS00455">
    <property type="entry name" value="AMP_BINDING"/>
    <property type="match status" value="2"/>
</dbReference>
<dbReference type="Gene3D" id="3.40.50.980">
    <property type="match status" value="2"/>
</dbReference>
<dbReference type="GO" id="GO:0043041">
    <property type="term" value="P:amino acid activation for nonribosomal peptide biosynthetic process"/>
    <property type="evidence" value="ECO:0007669"/>
    <property type="project" value="TreeGrafter"/>
</dbReference>
<comment type="cofactor">
    <cofactor evidence="1">
        <name>pantetheine 4'-phosphate</name>
        <dbReference type="ChEBI" id="CHEBI:47942"/>
    </cofactor>
</comment>
<dbReference type="SMART" id="SM00823">
    <property type="entry name" value="PKS_PP"/>
    <property type="match status" value="2"/>
</dbReference>
<name>A0A372FYV1_9ACTN</name>
<dbReference type="PANTHER" id="PTHR45527">
    <property type="entry name" value="NONRIBOSOMAL PEPTIDE SYNTHETASE"/>
    <property type="match status" value="1"/>
</dbReference>
<reference evidence="7 8" key="1">
    <citation type="submission" date="2018-08" db="EMBL/GenBank/DDBJ databases">
        <title>Verrucosispora craniellae sp. nov., isolated from a marine sponge in the South China Sea.</title>
        <authorList>
            <person name="Li L."/>
            <person name="Lin H.W."/>
        </authorList>
    </citation>
    <scope>NUCLEOTIDE SEQUENCE [LARGE SCALE GENOMIC DNA]</scope>
    <source>
        <strain evidence="7 8">LHW63014</strain>
    </source>
</reference>
<evidence type="ECO:0000256" key="5">
    <source>
        <dbReference type="SAM" id="MobiDB-lite"/>
    </source>
</evidence>
<evidence type="ECO:0000256" key="4">
    <source>
        <dbReference type="ARBA" id="ARBA00022553"/>
    </source>
</evidence>
<dbReference type="Pfam" id="PF00668">
    <property type="entry name" value="Condensation"/>
    <property type="match status" value="2"/>
</dbReference>
<dbReference type="FunFam" id="3.30.300.30:FF:000010">
    <property type="entry name" value="Enterobactin synthetase component F"/>
    <property type="match status" value="1"/>
</dbReference>
<dbReference type="Gene3D" id="3.30.300.30">
    <property type="match status" value="2"/>
</dbReference>
<dbReference type="CDD" id="cd17643">
    <property type="entry name" value="A_NRPS_Cytc1-like"/>
    <property type="match status" value="1"/>
</dbReference>
<dbReference type="GO" id="GO:0044550">
    <property type="term" value="P:secondary metabolite biosynthetic process"/>
    <property type="evidence" value="ECO:0007669"/>
    <property type="project" value="UniProtKB-ARBA"/>
</dbReference>
<dbReference type="FunFam" id="3.40.50.12780:FF:000012">
    <property type="entry name" value="Non-ribosomal peptide synthetase"/>
    <property type="match status" value="1"/>
</dbReference>
<dbReference type="PROSITE" id="PS50075">
    <property type="entry name" value="CARRIER"/>
    <property type="match status" value="2"/>
</dbReference>
<evidence type="ECO:0000313" key="7">
    <source>
        <dbReference type="EMBL" id="RFS45804.1"/>
    </source>
</evidence>
<dbReference type="Pfam" id="PF00550">
    <property type="entry name" value="PP-binding"/>
    <property type="match status" value="2"/>
</dbReference>
<dbReference type="Gene3D" id="3.30.559.30">
    <property type="entry name" value="Nonribosomal peptide synthetase, condensation domain"/>
    <property type="match status" value="2"/>
</dbReference>
<dbReference type="Proteomes" id="UP000262621">
    <property type="component" value="Unassembled WGS sequence"/>
</dbReference>
<dbReference type="Gene3D" id="3.30.559.10">
    <property type="entry name" value="Chloramphenicol acetyltransferase-like domain"/>
    <property type="match status" value="2"/>
</dbReference>
<accession>A0A372FYV1</accession>
<evidence type="ECO:0000313" key="8">
    <source>
        <dbReference type="Proteomes" id="UP000262621"/>
    </source>
</evidence>
<dbReference type="InterPro" id="IPR042099">
    <property type="entry name" value="ANL_N_sf"/>
</dbReference>
<dbReference type="NCBIfam" id="TIGR01733">
    <property type="entry name" value="AA-adenyl-dom"/>
    <property type="match status" value="2"/>
</dbReference>
<dbReference type="GO" id="GO:0005737">
    <property type="term" value="C:cytoplasm"/>
    <property type="evidence" value="ECO:0007669"/>
    <property type="project" value="TreeGrafter"/>
</dbReference>
<organism evidence="7 8">
    <name type="scientific">Micromonospora craniellae</name>
    <dbReference type="NCBI Taxonomy" id="2294034"/>
    <lineage>
        <taxon>Bacteria</taxon>
        <taxon>Bacillati</taxon>
        <taxon>Actinomycetota</taxon>
        <taxon>Actinomycetes</taxon>
        <taxon>Micromonosporales</taxon>
        <taxon>Micromonosporaceae</taxon>
        <taxon>Micromonospora</taxon>
    </lineage>
</organism>
<dbReference type="InterPro" id="IPR020806">
    <property type="entry name" value="PKS_PP-bd"/>
</dbReference>
<dbReference type="Gene3D" id="2.30.38.10">
    <property type="entry name" value="Luciferase, Domain 3"/>
    <property type="match status" value="1"/>
</dbReference>
<dbReference type="Pfam" id="PF00501">
    <property type="entry name" value="AMP-binding"/>
    <property type="match status" value="2"/>
</dbReference>
<dbReference type="SUPFAM" id="SSF47336">
    <property type="entry name" value="ACP-like"/>
    <property type="match status" value="2"/>
</dbReference>